<dbReference type="InterPro" id="IPR002941">
    <property type="entry name" value="DNA_methylase_N4/N6"/>
</dbReference>
<keyword evidence="5" id="KW-0949">S-adenosyl-L-methionine</keyword>
<proteinExistence type="inferred from homology"/>
<dbReference type="GO" id="GO:0003677">
    <property type="term" value="F:DNA binding"/>
    <property type="evidence" value="ECO:0007669"/>
    <property type="project" value="InterPro"/>
</dbReference>
<dbReference type="RefSeq" id="WP_317305718.1">
    <property type="nucleotide sequence ID" value="NZ_JAWJYY010000001.1"/>
</dbReference>
<dbReference type="InterPro" id="IPR029063">
    <property type="entry name" value="SAM-dependent_MTases_sf"/>
</dbReference>
<protein>
    <recommendedName>
        <fullName evidence="2">site-specific DNA-methyltransferase (adenine-specific)</fullName>
        <ecNumber evidence="2">2.1.1.72</ecNumber>
    </recommendedName>
</protein>
<accession>A0AAW8Z2G9</accession>
<dbReference type="PROSITE" id="PS00092">
    <property type="entry name" value="N6_MTASE"/>
    <property type="match status" value="1"/>
</dbReference>
<gene>
    <name evidence="8" type="ORF">MSG88_04865</name>
</gene>
<comment type="catalytic activity">
    <reaction evidence="6">
        <text>a 2'-deoxyadenosine in DNA + S-adenosyl-L-methionine = an N(6)-methyl-2'-deoxyadenosine in DNA + S-adenosyl-L-homocysteine + H(+)</text>
        <dbReference type="Rhea" id="RHEA:15197"/>
        <dbReference type="Rhea" id="RHEA-COMP:12418"/>
        <dbReference type="Rhea" id="RHEA-COMP:12419"/>
        <dbReference type="ChEBI" id="CHEBI:15378"/>
        <dbReference type="ChEBI" id="CHEBI:57856"/>
        <dbReference type="ChEBI" id="CHEBI:59789"/>
        <dbReference type="ChEBI" id="CHEBI:90615"/>
        <dbReference type="ChEBI" id="CHEBI:90616"/>
        <dbReference type="EC" id="2.1.1.72"/>
    </reaction>
</comment>
<evidence type="ECO:0000259" key="7">
    <source>
        <dbReference type="Pfam" id="PF01555"/>
    </source>
</evidence>
<dbReference type="InterPro" id="IPR002295">
    <property type="entry name" value="N4/N6-MTase_EcoPI_Mod-like"/>
</dbReference>
<evidence type="ECO:0000256" key="2">
    <source>
        <dbReference type="ARBA" id="ARBA00011900"/>
    </source>
</evidence>
<evidence type="ECO:0000256" key="6">
    <source>
        <dbReference type="ARBA" id="ARBA00047942"/>
    </source>
</evidence>
<organism evidence="8 9">
    <name type="scientific">Acinetobacter indicus</name>
    <dbReference type="NCBI Taxonomy" id="756892"/>
    <lineage>
        <taxon>Bacteria</taxon>
        <taxon>Pseudomonadati</taxon>
        <taxon>Pseudomonadota</taxon>
        <taxon>Gammaproteobacteria</taxon>
        <taxon>Moraxellales</taxon>
        <taxon>Moraxellaceae</taxon>
        <taxon>Acinetobacter</taxon>
    </lineage>
</organism>
<dbReference type="Gene3D" id="3.40.50.150">
    <property type="entry name" value="Vaccinia Virus protein VP39"/>
    <property type="match status" value="1"/>
</dbReference>
<sequence>MDKLKMHSPNLVDVNIEKISVLFPNCITETKDENGELKKAIDFDLLKQELSQVIVEGEQERYRLDWVGKKEAILTANAPIAKTLRPCREESVNFDTTENLFIEGDNLEALKLLQENYLGKVKMIYIDPPYNTGNDFIYEDDFAESTDAFFEKSNQIDDEGNRLIANMESNGRFHSDWLTMMYSRLKLSRNLLNDEGVLFISIDNNEQHNLIKICNEIYGEKNYIGTIAVQLNPRGRNLDKFIATTHESLIIIAKNSENLNALNGLPKEGRMIDEYNLTDPQKGKYRLLGLRNRNQSFNPITRPNLYFPLFVDPLTKKVSPDQNDIYTDIVYPDTPEGVKTCWTWGKDKIIKENELLCAEKTGSEWRIYRKDFLIKSDGEIATTLPKSIWIDAELNNDYGKRAIKELFDKNIMDFPKSPELIKKIISIGLNKDDIILDFFAGSSTSAHAVMQLNADDVGNRKFIMVQLPEQTDEKKEAFKAGYKTIAEISKERIRRAGKKILEDNATKEGIENLDIGFRVLKIDSTNMKDVYYTPDALKQADMLDLATNIKEDRTSEDLLFQVMLDWGLELSLSIERKTVAGKEVFFVAGNSLVACFDELTFDVVDEVAKEHPLRFVSAEKSIHLDHDKTNIKERFKQLSPDTEVKFL</sequence>
<keyword evidence="4 8" id="KW-0808">Transferase</keyword>
<name>A0AAW8Z2G9_9GAMM</name>
<dbReference type="Pfam" id="PF01555">
    <property type="entry name" value="N6_N4_Mtase"/>
    <property type="match status" value="1"/>
</dbReference>
<dbReference type="AlphaFoldDB" id="A0AAW8Z2G9"/>
<dbReference type="PRINTS" id="PR00506">
    <property type="entry name" value="D21N6MTFRASE"/>
</dbReference>
<evidence type="ECO:0000256" key="1">
    <source>
        <dbReference type="ARBA" id="ARBA00006594"/>
    </source>
</evidence>
<comment type="similarity">
    <text evidence="1">Belongs to the N(4)/N(6)-methyltransferase family.</text>
</comment>
<dbReference type="GO" id="GO:0008170">
    <property type="term" value="F:N-methyltransferase activity"/>
    <property type="evidence" value="ECO:0007669"/>
    <property type="project" value="InterPro"/>
</dbReference>
<reference evidence="8" key="1">
    <citation type="submission" date="2023-10" db="EMBL/GenBank/DDBJ databases">
        <authorList>
            <person name="Sykes E.M.E."/>
            <person name="Khan I.U.H."/>
            <person name="Kumar A."/>
        </authorList>
    </citation>
    <scope>NUCLEOTIDE SEQUENCE</scope>
    <source>
        <strain evidence="8">IK5</strain>
    </source>
</reference>
<evidence type="ECO:0000313" key="8">
    <source>
        <dbReference type="EMBL" id="MDV4315107.1"/>
    </source>
</evidence>
<evidence type="ECO:0000256" key="3">
    <source>
        <dbReference type="ARBA" id="ARBA00022603"/>
    </source>
</evidence>
<comment type="caution">
    <text evidence="8">The sequence shown here is derived from an EMBL/GenBank/DDBJ whole genome shotgun (WGS) entry which is preliminary data.</text>
</comment>
<keyword evidence="3 8" id="KW-0489">Methyltransferase</keyword>
<dbReference type="GO" id="GO:0032259">
    <property type="term" value="P:methylation"/>
    <property type="evidence" value="ECO:0007669"/>
    <property type="project" value="UniProtKB-KW"/>
</dbReference>
<dbReference type="Proteomes" id="UP001284654">
    <property type="component" value="Unassembled WGS sequence"/>
</dbReference>
<dbReference type="EMBL" id="JAWJYY010000001">
    <property type="protein sequence ID" value="MDV4315107.1"/>
    <property type="molecule type" value="Genomic_DNA"/>
</dbReference>
<feature type="domain" description="DNA methylase N-4/N-6" evidence="7">
    <location>
        <begin position="121"/>
        <end position="458"/>
    </location>
</feature>
<dbReference type="PIRSF" id="PIRSF015855">
    <property type="entry name" value="TypeIII_Mtase_mKpnI"/>
    <property type="match status" value="1"/>
</dbReference>
<dbReference type="EC" id="2.1.1.72" evidence="2"/>
<evidence type="ECO:0000256" key="5">
    <source>
        <dbReference type="ARBA" id="ARBA00022691"/>
    </source>
</evidence>
<dbReference type="SUPFAM" id="SSF53335">
    <property type="entry name" value="S-adenosyl-L-methionine-dependent methyltransferases"/>
    <property type="match status" value="1"/>
</dbReference>
<evidence type="ECO:0000256" key="4">
    <source>
        <dbReference type="ARBA" id="ARBA00022679"/>
    </source>
</evidence>
<dbReference type="GO" id="GO:0009007">
    <property type="term" value="F:site-specific DNA-methyltransferase (adenine-specific) activity"/>
    <property type="evidence" value="ECO:0007669"/>
    <property type="project" value="UniProtKB-EC"/>
</dbReference>
<dbReference type="InterPro" id="IPR002052">
    <property type="entry name" value="DNA_methylase_N6_adenine_CS"/>
</dbReference>
<evidence type="ECO:0000313" key="9">
    <source>
        <dbReference type="Proteomes" id="UP001284654"/>
    </source>
</evidence>